<accession>L7KNX7</accession>
<dbReference type="OrthoDB" id="2971563at2"/>
<evidence type="ECO:0000313" key="2">
    <source>
        <dbReference type="EMBL" id="GAC50550.1"/>
    </source>
</evidence>
<dbReference type="AlphaFoldDB" id="L7KNX7"/>
<dbReference type="PANTHER" id="PTHR42951:SF14">
    <property type="entry name" value="METALLO-BETA-LACTAMASE SUPERFAMILY PROTEIN"/>
    <property type="match status" value="1"/>
</dbReference>
<organism evidence="2 3">
    <name type="scientific">Gordonia aichiensis NBRC 108223</name>
    <dbReference type="NCBI Taxonomy" id="1220583"/>
    <lineage>
        <taxon>Bacteria</taxon>
        <taxon>Bacillati</taxon>
        <taxon>Actinomycetota</taxon>
        <taxon>Actinomycetes</taxon>
        <taxon>Mycobacteriales</taxon>
        <taxon>Gordoniaceae</taxon>
        <taxon>Gordonia</taxon>
    </lineage>
</organism>
<dbReference type="SUPFAM" id="SSF56281">
    <property type="entry name" value="Metallo-hydrolase/oxidoreductase"/>
    <property type="match status" value="1"/>
</dbReference>
<dbReference type="PANTHER" id="PTHR42951">
    <property type="entry name" value="METALLO-BETA-LACTAMASE DOMAIN-CONTAINING"/>
    <property type="match status" value="1"/>
</dbReference>
<sequence length="250" mass="26624">MSTVEVSRVDAASSTAYLVHTAAVNWVILQDDSGITLIDGGYPGNVDDVVGSIEQIGAHPSDLRAALLTHAHVDHLGGLQKLLQRFDFPVYADPDEVAHAQREHLQQAGPLDIAAVAWQPRAWRWLAMVTPLGVLSRTGIDTAQPFTGDGALDLPGRPRPVSAHGHTDGHSAFLVADGEVLVSGDALISGHPLSGHRGPQLLPRFFNHDDAATRRSVEAYTQLRATVLFPGHGPRLDGPVADLARAALAR</sequence>
<comment type="caution">
    <text evidence="2">The sequence shown here is derived from an EMBL/GenBank/DDBJ whole genome shotgun (WGS) entry which is preliminary data.</text>
</comment>
<dbReference type="InterPro" id="IPR036866">
    <property type="entry name" value="RibonucZ/Hydroxyglut_hydro"/>
</dbReference>
<dbReference type="EMBL" id="BANR01000026">
    <property type="protein sequence ID" value="GAC50550.1"/>
    <property type="molecule type" value="Genomic_DNA"/>
</dbReference>
<dbReference type="eggNOG" id="COG0491">
    <property type="taxonomic scope" value="Bacteria"/>
</dbReference>
<dbReference type="Pfam" id="PF00753">
    <property type="entry name" value="Lactamase_B"/>
    <property type="match status" value="1"/>
</dbReference>
<evidence type="ECO:0000313" key="3">
    <source>
        <dbReference type="Proteomes" id="UP000010988"/>
    </source>
</evidence>
<dbReference type="RefSeq" id="WP_005178464.1">
    <property type="nucleotide sequence ID" value="NZ_BANR01000026.1"/>
</dbReference>
<dbReference type="Gene3D" id="3.60.15.10">
    <property type="entry name" value="Ribonuclease Z/Hydroxyacylglutathione hydrolase-like"/>
    <property type="match status" value="1"/>
</dbReference>
<proteinExistence type="predicted"/>
<evidence type="ECO:0000259" key="1">
    <source>
        <dbReference type="SMART" id="SM00849"/>
    </source>
</evidence>
<gene>
    <name evidence="2" type="ORF">GOACH_26_00170</name>
</gene>
<name>L7KNX7_9ACTN</name>
<dbReference type="Proteomes" id="UP000010988">
    <property type="component" value="Unassembled WGS sequence"/>
</dbReference>
<dbReference type="STRING" id="1220583.GOACH_26_00170"/>
<dbReference type="SMART" id="SM00849">
    <property type="entry name" value="Lactamase_B"/>
    <property type="match status" value="1"/>
</dbReference>
<dbReference type="InterPro" id="IPR001279">
    <property type="entry name" value="Metallo-B-lactamas"/>
</dbReference>
<reference evidence="2 3" key="1">
    <citation type="submission" date="2012-12" db="EMBL/GenBank/DDBJ databases">
        <title>Whole genome shotgun sequence of Gordonia aichiensis NBRC 108223.</title>
        <authorList>
            <person name="Isaki-Nakamura S."/>
            <person name="Hosoyama A."/>
            <person name="Tsuchikane K."/>
            <person name="Ando Y."/>
            <person name="Baba S."/>
            <person name="Ohji S."/>
            <person name="Hamada M."/>
            <person name="Tamura T."/>
            <person name="Yamazoe A."/>
            <person name="Yamazaki S."/>
            <person name="Fujita N."/>
        </authorList>
    </citation>
    <scope>NUCLEOTIDE SEQUENCE [LARGE SCALE GENOMIC DNA]</scope>
    <source>
        <strain evidence="2 3">NBRC 108223</strain>
    </source>
</reference>
<dbReference type="InterPro" id="IPR050855">
    <property type="entry name" value="NDM-1-like"/>
</dbReference>
<feature type="domain" description="Metallo-beta-lactamase" evidence="1">
    <location>
        <begin position="23"/>
        <end position="232"/>
    </location>
</feature>
<protein>
    <submittedName>
        <fullName evidence="2">Putative beta-lactamase</fullName>
    </submittedName>
</protein>
<keyword evidence="3" id="KW-1185">Reference proteome</keyword>